<keyword evidence="1" id="KW-0645">Protease</keyword>
<gene>
    <name evidence="1" type="ORF">CYMTET_11852</name>
</gene>
<accession>A0AAE0GL77</accession>
<sequence length="108" mass="11243">MQDLNRSDPEGVVRAFESGSFAQTEANLAEYVKALVKLDRLDNNAMLQAVKRGSFQSASAPGSWGAAAAAHATPFAGAAAEGLGTSANPIFTAQSEQSFKVRIGSEEP</sequence>
<keyword evidence="1" id="KW-0482">Metalloprotease</keyword>
<dbReference type="AlphaFoldDB" id="A0AAE0GL77"/>
<comment type="caution">
    <text evidence="1">The sequence shown here is derived from an EMBL/GenBank/DDBJ whole genome shotgun (WGS) entry which is preliminary data.</text>
</comment>
<dbReference type="EMBL" id="LGRX02004453">
    <property type="protein sequence ID" value="KAK3280300.1"/>
    <property type="molecule type" value="Genomic_DNA"/>
</dbReference>
<keyword evidence="2" id="KW-1185">Reference proteome</keyword>
<keyword evidence="1" id="KW-0378">Hydrolase</keyword>
<evidence type="ECO:0000313" key="1">
    <source>
        <dbReference type="EMBL" id="KAK3280300.1"/>
    </source>
</evidence>
<evidence type="ECO:0000313" key="2">
    <source>
        <dbReference type="Proteomes" id="UP001190700"/>
    </source>
</evidence>
<reference evidence="1 2" key="1">
    <citation type="journal article" date="2015" name="Genome Biol. Evol.">
        <title>Comparative Genomics of a Bacterivorous Green Alga Reveals Evolutionary Causalities and Consequences of Phago-Mixotrophic Mode of Nutrition.</title>
        <authorList>
            <person name="Burns J.A."/>
            <person name="Paasch A."/>
            <person name="Narechania A."/>
            <person name="Kim E."/>
        </authorList>
    </citation>
    <scope>NUCLEOTIDE SEQUENCE [LARGE SCALE GENOMIC DNA]</scope>
    <source>
        <strain evidence="1 2">PLY_AMNH</strain>
    </source>
</reference>
<dbReference type="Proteomes" id="UP001190700">
    <property type="component" value="Unassembled WGS sequence"/>
</dbReference>
<organism evidence="1 2">
    <name type="scientific">Cymbomonas tetramitiformis</name>
    <dbReference type="NCBI Taxonomy" id="36881"/>
    <lineage>
        <taxon>Eukaryota</taxon>
        <taxon>Viridiplantae</taxon>
        <taxon>Chlorophyta</taxon>
        <taxon>Pyramimonadophyceae</taxon>
        <taxon>Pyramimonadales</taxon>
        <taxon>Pyramimonadaceae</taxon>
        <taxon>Cymbomonas</taxon>
    </lineage>
</organism>
<dbReference type="GO" id="GO:0008237">
    <property type="term" value="F:metallopeptidase activity"/>
    <property type="evidence" value="ECO:0007669"/>
    <property type="project" value="UniProtKB-KW"/>
</dbReference>
<protein>
    <submittedName>
        <fullName evidence="1">ATP-dependent zinc metalloprotease FTSH 4, mitochondrial</fullName>
    </submittedName>
</protein>
<proteinExistence type="predicted"/>
<name>A0AAE0GL77_9CHLO</name>